<sequence>MFSSIINLLAVSAMLSLAIAAPTPSPISNNQHRQAAEVVGATVEVAEFIMDVVSKVQDAFNEAYDQASQFTQDTVVRLAAKYPTKNILMYHDQDSTYKLYGAQHQHVEFDLAAPLGTMGYEIWIFDHGTFQRAGDGGYLNWAYIGNATALNDDGGVQFYLRQ</sequence>
<dbReference type="KEGG" id="pfj:MYCFIDRAFT_210681"/>
<evidence type="ECO:0000313" key="2">
    <source>
        <dbReference type="EMBL" id="EME87064.1"/>
    </source>
</evidence>
<proteinExistence type="predicted"/>
<dbReference type="Proteomes" id="UP000016932">
    <property type="component" value="Unassembled WGS sequence"/>
</dbReference>
<dbReference type="EMBL" id="KB446556">
    <property type="protein sequence ID" value="EME87064.1"/>
    <property type="molecule type" value="Genomic_DNA"/>
</dbReference>
<dbReference type="VEuPathDB" id="FungiDB:MYCFIDRAFT_210681"/>
<evidence type="ECO:0000313" key="3">
    <source>
        <dbReference type="Proteomes" id="UP000016932"/>
    </source>
</evidence>
<dbReference type="RefSeq" id="XP_007924116.1">
    <property type="nucleotide sequence ID" value="XM_007925925.1"/>
</dbReference>
<feature type="signal peptide" evidence="1">
    <location>
        <begin position="1"/>
        <end position="20"/>
    </location>
</feature>
<gene>
    <name evidence="2" type="ORF">MYCFIDRAFT_210681</name>
</gene>
<keyword evidence="3" id="KW-1185">Reference proteome</keyword>
<organism evidence="2 3">
    <name type="scientific">Pseudocercospora fijiensis (strain CIRAD86)</name>
    <name type="common">Black leaf streak disease fungus</name>
    <name type="synonym">Mycosphaerella fijiensis</name>
    <dbReference type="NCBI Taxonomy" id="383855"/>
    <lineage>
        <taxon>Eukaryota</taxon>
        <taxon>Fungi</taxon>
        <taxon>Dikarya</taxon>
        <taxon>Ascomycota</taxon>
        <taxon>Pezizomycotina</taxon>
        <taxon>Dothideomycetes</taxon>
        <taxon>Dothideomycetidae</taxon>
        <taxon>Mycosphaerellales</taxon>
        <taxon>Mycosphaerellaceae</taxon>
        <taxon>Pseudocercospora</taxon>
    </lineage>
</organism>
<feature type="chain" id="PRO_5004030679" evidence="1">
    <location>
        <begin position="21"/>
        <end position="162"/>
    </location>
</feature>
<keyword evidence="1" id="KW-0732">Signal</keyword>
<evidence type="ECO:0000256" key="1">
    <source>
        <dbReference type="SAM" id="SignalP"/>
    </source>
</evidence>
<accession>M3A7K4</accession>
<name>M3A7K4_PSEFD</name>
<dbReference type="OrthoDB" id="3685327at2759"/>
<dbReference type="eggNOG" id="ENOG502SWEJ">
    <property type="taxonomic scope" value="Eukaryota"/>
</dbReference>
<dbReference type="AlphaFoldDB" id="M3A7K4"/>
<protein>
    <submittedName>
        <fullName evidence="2">Uncharacterized protein</fullName>
    </submittedName>
</protein>
<dbReference type="HOGENOM" id="CLU_118201_0_0_1"/>
<dbReference type="GeneID" id="19337162"/>
<reference evidence="2 3" key="1">
    <citation type="journal article" date="2012" name="PLoS Pathog.">
        <title>Diverse lifestyles and strategies of plant pathogenesis encoded in the genomes of eighteen Dothideomycetes fungi.</title>
        <authorList>
            <person name="Ohm R.A."/>
            <person name="Feau N."/>
            <person name="Henrissat B."/>
            <person name="Schoch C.L."/>
            <person name="Horwitz B.A."/>
            <person name="Barry K.W."/>
            <person name="Condon B.J."/>
            <person name="Copeland A.C."/>
            <person name="Dhillon B."/>
            <person name="Glaser F."/>
            <person name="Hesse C.N."/>
            <person name="Kosti I."/>
            <person name="LaButti K."/>
            <person name="Lindquist E.A."/>
            <person name="Lucas S."/>
            <person name="Salamov A.A."/>
            <person name="Bradshaw R.E."/>
            <person name="Ciuffetti L."/>
            <person name="Hamelin R.C."/>
            <person name="Kema G.H.J."/>
            <person name="Lawrence C."/>
            <person name="Scott J.A."/>
            <person name="Spatafora J.W."/>
            <person name="Turgeon B.G."/>
            <person name="de Wit P.J.G.M."/>
            <person name="Zhong S."/>
            <person name="Goodwin S.B."/>
            <person name="Grigoriev I.V."/>
        </authorList>
    </citation>
    <scope>NUCLEOTIDE SEQUENCE [LARGE SCALE GENOMIC DNA]</scope>
    <source>
        <strain evidence="2 3">CIRAD86</strain>
    </source>
</reference>